<dbReference type="PROSITE" id="PS01159">
    <property type="entry name" value="WW_DOMAIN_1"/>
    <property type="match status" value="1"/>
</dbReference>
<keyword evidence="4" id="KW-1185">Reference proteome</keyword>
<proteinExistence type="predicted"/>
<name>A0ABN9XYF1_9DINO</name>
<dbReference type="Pfam" id="PF00397">
    <property type="entry name" value="WW"/>
    <property type="match status" value="1"/>
</dbReference>
<organism evidence="3 4">
    <name type="scientific">Prorocentrum cordatum</name>
    <dbReference type="NCBI Taxonomy" id="2364126"/>
    <lineage>
        <taxon>Eukaryota</taxon>
        <taxon>Sar</taxon>
        <taxon>Alveolata</taxon>
        <taxon>Dinophyceae</taxon>
        <taxon>Prorocentrales</taxon>
        <taxon>Prorocentraceae</taxon>
        <taxon>Prorocentrum</taxon>
    </lineage>
</organism>
<evidence type="ECO:0000256" key="1">
    <source>
        <dbReference type="SAM" id="MobiDB-lite"/>
    </source>
</evidence>
<evidence type="ECO:0000259" key="2">
    <source>
        <dbReference type="PROSITE" id="PS50020"/>
    </source>
</evidence>
<dbReference type="EMBL" id="CAUYUJ010021232">
    <property type="protein sequence ID" value="CAK0903441.1"/>
    <property type="molecule type" value="Genomic_DNA"/>
</dbReference>
<gene>
    <name evidence="3" type="ORF">PCOR1329_LOCUS79764</name>
</gene>
<feature type="non-terminal residue" evidence="3">
    <location>
        <position position="1"/>
    </location>
</feature>
<dbReference type="Gene3D" id="2.20.70.10">
    <property type="match status" value="1"/>
</dbReference>
<feature type="compositionally biased region" description="Low complexity" evidence="1">
    <location>
        <begin position="346"/>
        <end position="356"/>
    </location>
</feature>
<feature type="compositionally biased region" description="Low complexity" evidence="1">
    <location>
        <begin position="254"/>
        <end position="270"/>
    </location>
</feature>
<sequence length="521" mass="58572">HGTSHLLKLYQTFHALVMTELEDDAEEEVEAEVARLEAAGDIQGAAALSEKPLDVDVVKVAREVKVETMINPGRARAASSSTQTPTPEGPGGAARGAAAAELLCARVRQRWVEGLLRQILNWGDCEETVDWDSFLWITLRFCSLSRIELAQTMFVIIQREMRSVNMHYVTADDLNNFYYARYRLCPIKSFSSADIDFKSAVADYATDFTELVQRFTQLLNPLLHLQQSLQESLPSAEFWESLDRTASFPPTPAGSPSSSSRCSRRACTSTETQPPFRESCDMLAPEALGAEADQWLLRVKSRVKQGGMSQVSVWGEQPPPELFDLLERRRGRRGRPTGSAPSSEWRSAPGRPGRSPRCPRRTRQRRPRRSRPSRRSRRSGRSRPCPRAPLWAASALSRRRRGPPPRRRPEPPAPRRPRALWRARLLWTSPCGRRFSTRTPEGSEPLQVLPPRWMKHCTVAPAPKVWGPDPPLPKVLGRAVQGAALEEGLPAGWASAVDPDSGATYYYNRTLNRTQWERPDE</sequence>
<reference evidence="3" key="1">
    <citation type="submission" date="2023-10" db="EMBL/GenBank/DDBJ databases">
        <authorList>
            <person name="Chen Y."/>
            <person name="Shah S."/>
            <person name="Dougan E. K."/>
            <person name="Thang M."/>
            <person name="Chan C."/>
        </authorList>
    </citation>
    <scope>NUCLEOTIDE SEQUENCE [LARGE SCALE GENOMIC DNA]</scope>
</reference>
<dbReference type="Proteomes" id="UP001189429">
    <property type="component" value="Unassembled WGS sequence"/>
</dbReference>
<feature type="compositionally biased region" description="Low complexity" evidence="1">
    <location>
        <begin position="382"/>
        <end position="396"/>
    </location>
</feature>
<dbReference type="SUPFAM" id="SSF51045">
    <property type="entry name" value="WW domain"/>
    <property type="match status" value="1"/>
</dbReference>
<protein>
    <recommendedName>
        <fullName evidence="2">WW domain-containing protein</fullName>
    </recommendedName>
</protein>
<accession>A0ABN9XYF1</accession>
<dbReference type="SMART" id="SM00456">
    <property type="entry name" value="WW"/>
    <property type="match status" value="1"/>
</dbReference>
<feature type="region of interest" description="Disordered" evidence="1">
    <location>
        <begin position="326"/>
        <end position="417"/>
    </location>
</feature>
<feature type="domain" description="WW" evidence="2">
    <location>
        <begin position="487"/>
        <end position="521"/>
    </location>
</feature>
<evidence type="ECO:0000313" key="3">
    <source>
        <dbReference type="EMBL" id="CAK0903441.1"/>
    </source>
</evidence>
<dbReference type="CDD" id="cd00201">
    <property type="entry name" value="WW"/>
    <property type="match status" value="1"/>
</dbReference>
<dbReference type="PROSITE" id="PS50020">
    <property type="entry name" value="WW_DOMAIN_2"/>
    <property type="match status" value="1"/>
</dbReference>
<feature type="region of interest" description="Disordered" evidence="1">
    <location>
        <begin position="72"/>
        <end position="94"/>
    </location>
</feature>
<feature type="compositionally biased region" description="Basic residues" evidence="1">
    <location>
        <begin position="357"/>
        <end position="381"/>
    </location>
</feature>
<evidence type="ECO:0000313" key="4">
    <source>
        <dbReference type="Proteomes" id="UP001189429"/>
    </source>
</evidence>
<dbReference type="InterPro" id="IPR036020">
    <property type="entry name" value="WW_dom_sf"/>
</dbReference>
<comment type="caution">
    <text evidence="3">The sequence shown here is derived from an EMBL/GenBank/DDBJ whole genome shotgun (WGS) entry which is preliminary data.</text>
</comment>
<dbReference type="InterPro" id="IPR001202">
    <property type="entry name" value="WW_dom"/>
</dbReference>
<feature type="compositionally biased region" description="Basic residues" evidence="1">
    <location>
        <begin position="397"/>
        <end position="406"/>
    </location>
</feature>
<feature type="region of interest" description="Disordered" evidence="1">
    <location>
        <begin position="247"/>
        <end position="278"/>
    </location>
</feature>